<keyword evidence="4" id="KW-1185">Reference proteome</keyword>
<dbReference type="PANTHER" id="PTHR16306:SF0">
    <property type="entry name" value="TRANSLIN-ASSOCIATED FACTOR X-INTERACTING PROTEIN 1"/>
    <property type="match status" value="1"/>
</dbReference>
<evidence type="ECO:0000313" key="4">
    <source>
        <dbReference type="Proteomes" id="UP001652741"/>
    </source>
</evidence>
<dbReference type="RefSeq" id="XP_014004552.1">
    <property type="nucleotide sequence ID" value="XM_014149077.2"/>
</dbReference>
<dbReference type="Bgee" id="ENSSSAG00000067156">
    <property type="expression patterns" value="Expressed in semen and 26 other cell types or tissues"/>
</dbReference>
<dbReference type="AlphaFoldDB" id="A0A1S3MMZ5"/>
<evidence type="ECO:0000256" key="1">
    <source>
        <dbReference type="ARBA" id="ARBA00023054"/>
    </source>
</evidence>
<dbReference type="Pfam" id="PF15739">
    <property type="entry name" value="TSNAXIP1_N"/>
    <property type="match status" value="1"/>
</dbReference>
<dbReference type="KEGG" id="sasa:106573745"/>
<proteinExistence type="predicted"/>
<organism evidence="4 5">
    <name type="scientific">Salmo salar</name>
    <name type="common">Atlantic salmon</name>
    <dbReference type="NCBI Taxonomy" id="8030"/>
    <lineage>
        <taxon>Eukaryota</taxon>
        <taxon>Metazoa</taxon>
        <taxon>Chordata</taxon>
        <taxon>Craniata</taxon>
        <taxon>Vertebrata</taxon>
        <taxon>Euteleostomi</taxon>
        <taxon>Actinopterygii</taxon>
        <taxon>Neopterygii</taxon>
        <taxon>Teleostei</taxon>
        <taxon>Protacanthopterygii</taxon>
        <taxon>Salmoniformes</taxon>
        <taxon>Salmonidae</taxon>
        <taxon>Salmoninae</taxon>
        <taxon>Salmo</taxon>
    </lineage>
</organism>
<dbReference type="PaxDb" id="8030-ENSSSAP00000080458"/>
<dbReference type="GO" id="GO:0005737">
    <property type="term" value="C:cytoplasm"/>
    <property type="evidence" value="ECO:0007669"/>
    <property type="project" value="TreeGrafter"/>
</dbReference>
<dbReference type="PANTHER" id="PTHR16306">
    <property type="entry name" value="TRANSLIN-ASSOCIATED FACTOR X-INTERACTING PROTEIN 1"/>
    <property type="match status" value="1"/>
</dbReference>
<name>A0A1S3MMZ5_SALSA</name>
<dbReference type="OrthoDB" id="261426at2759"/>
<sequence>MSTQKDITLPPLSSFERLSSECQHNAEKRTGRQVAIGGPGSCRASTRVGCTSGYLSTWPAHVTSQVVQQGRRHTSGGEIRNHGCGEEFGGPVGKPRFLEQLESYLKKELQALDPQQPKVQERKLQAYREVFGCFIEDFKTYKPLLCAIKNEYEITLAYLRDQIRELEPLRARLVVVSEQCEKRILGLREEERVEISALKQERQHCQKVIENMRETQSALQTQVCCLQADLATQYLMYREECDARKLLIANISSMSYGPDEEPEEEQEEVEIEDPVKEKLALKVCREDLTKAQVELNRLHAEYGDVVPRRDWETLDHTHKENLLKLETLQKDFDQMKAEYDTLLEVHKQVTTQRDSLQGELEGFKEASTPRPEWEQCADVLGGSERWADLSQGQSSQQRLEILLAELGGKNSEFFTGLGTSDDVPIYLRYEGQLKNHRLKKNAVVRILKEVWKEKVMEDGRRNESSNLPEFLRQHLESQYGEKAGEWAYSLVEGIRQHQKDDSVSLFNDILTGKVDESVYHGQTHLLSNLLKVLIHSDSTESGMLSVQDFRDDLQMAFPLKRAQDIDELVTTAQAELDNNGGSLPYQRLYTEDADGKHKDFLNLVKKQASTERHMYISELRTQLGGKGEVTVADLRAAFKNIDPSLDATTLDWVLTMAFQIHQEELEQHTTQMDTELALQHLLAVDVTRAGPAPQQD</sequence>
<protein>
    <submittedName>
        <fullName evidence="5">Translin-associated factor X-interacting protein 1</fullName>
    </submittedName>
</protein>
<feature type="domain" description="Translin-associated factor X-interacting protein 1 N-terminal" evidence="3">
    <location>
        <begin position="102"/>
        <end position="213"/>
    </location>
</feature>
<evidence type="ECO:0000313" key="5">
    <source>
        <dbReference type="RefSeq" id="XP_014004552.1"/>
    </source>
</evidence>
<dbReference type="Proteomes" id="UP001652741">
    <property type="component" value="Chromosome ssa16"/>
</dbReference>
<dbReference type="STRING" id="8030.ENSSSAP00000080458"/>
<feature type="region of interest" description="Disordered" evidence="2">
    <location>
        <begin position="69"/>
        <end position="90"/>
    </location>
</feature>
<reference evidence="5" key="1">
    <citation type="submission" date="2025-08" db="UniProtKB">
        <authorList>
            <consortium name="RefSeq"/>
        </authorList>
    </citation>
    <scope>IDENTIFICATION</scope>
</reference>
<dbReference type="CTD" id="55815"/>
<evidence type="ECO:0000259" key="3">
    <source>
        <dbReference type="Pfam" id="PF15739"/>
    </source>
</evidence>
<accession>A0A1S3MMZ5</accession>
<dbReference type="InterPro" id="IPR032755">
    <property type="entry name" value="TSNAXIP1_N"/>
</dbReference>
<gene>
    <name evidence="5" type="primary">tsnaxip1</name>
</gene>
<dbReference type="GeneID" id="106573745"/>
<keyword evidence="1" id="KW-0175">Coiled coil</keyword>
<evidence type="ECO:0000256" key="2">
    <source>
        <dbReference type="SAM" id="MobiDB-lite"/>
    </source>
</evidence>